<comment type="similarity">
    <text evidence="10">Belongs to the insect chemoreceptor superfamily. Heteromeric odorant receptor channel (TC 1.A.69) family.</text>
</comment>
<evidence type="ECO:0000256" key="3">
    <source>
        <dbReference type="ARBA" id="ARBA00022606"/>
    </source>
</evidence>
<evidence type="ECO:0000256" key="5">
    <source>
        <dbReference type="ARBA" id="ARBA00022725"/>
    </source>
</evidence>
<keyword evidence="7 10" id="KW-0472">Membrane</keyword>
<dbReference type="InterPro" id="IPR004117">
    <property type="entry name" value="7tm6_olfct_rcpt"/>
</dbReference>
<evidence type="ECO:0000256" key="8">
    <source>
        <dbReference type="ARBA" id="ARBA00023170"/>
    </source>
</evidence>
<evidence type="ECO:0000256" key="7">
    <source>
        <dbReference type="ARBA" id="ARBA00023136"/>
    </source>
</evidence>
<reference evidence="11" key="2">
    <citation type="submission" date="2020-04" db="EMBL/GenBank/DDBJ databases">
        <authorList>
            <person name="Yang Y."/>
        </authorList>
    </citation>
    <scope>NUCLEOTIDE SEQUENCE</scope>
    <source>
        <tissue evidence="11">Antennae</tissue>
    </source>
</reference>
<keyword evidence="6 10" id="KW-1133">Transmembrane helix</keyword>
<dbReference type="PANTHER" id="PTHR21137">
    <property type="entry name" value="ODORANT RECEPTOR"/>
    <property type="match status" value="1"/>
</dbReference>
<dbReference type="GO" id="GO:0005549">
    <property type="term" value="F:odorant binding"/>
    <property type="evidence" value="ECO:0007669"/>
    <property type="project" value="InterPro"/>
</dbReference>
<evidence type="ECO:0000256" key="10">
    <source>
        <dbReference type="RuleBase" id="RU351113"/>
    </source>
</evidence>
<organism evidence="11">
    <name type="scientific">Streltzoviella insularis</name>
    <dbReference type="NCBI Taxonomy" id="1206366"/>
    <lineage>
        <taxon>Eukaryota</taxon>
        <taxon>Metazoa</taxon>
        <taxon>Ecdysozoa</taxon>
        <taxon>Arthropoda</taxon>
        <taxon>Hexapoda</taxon>
        <taxon>Insecta</taxon>
        <taxon>Pterygota</taxon>
        <taxon>Neoptera</taxon>
        <taxon>Endopterygota</taxon>
        <taxon>Lepidoptera</taxon>
        <taxon>Glossata</taxon>
        <taxon>Ditrysia</taxon>
        <taxon>Cossoidea</taxon>
        <taxon>Cossidae</taxon>
        <taxon>Cossinae</taxon>
        <taxon>Streltzoviella</taxon>
    </lineage>
</organism>
<dbReference type="AlphaFoldDB" id="A0A7D5YVD8"/>
<keyword evidence="2" id="KW-1003">Cell membrane</keyword>
<dbReference type="GO" id="GO:0007165">
    <property type="term" value="P:signal transduction"/>
    <property type="evidence" value="ECO:0007669"/>
    <property type="project" value="UniProtKB-KW"/>
</dbReference>
<dbReference type="GO" id="GO:0004984">
    <property type="term" value="F:olfactory receptor activity"/>
    <property type="evidence" value="ECO:0007669"/>
    <property type="project" value="InterPro"/>
</dbReference>
<keyword evidence="3 10" id="KW-0716">Sensory transduction</keyword>
<feature type="transmembrane region" description="Helical" evidence="10">
    <location>
        <begin position="285"/>
        <end position="305"/>
    </location>
</feature>
<keyword evidence="8 10" id="KW-0675">Receptor</keyword>
<evidence type="ECO:0000256" key="1">
    <source>
        <dbReference type="ARBA" id="ARBA00004651"/>
    </source>
</evidence>
<feature type="transmembrane region" description="Helical" evidence="10">
    <location>
        <begin position="317"/>
        <end position="335"/>
    </location>
</feature>
<reference evidence="11" key="1">
    <citation type="journal article" date="2019" name="Sci. Rep.">
        <title>Antennal transcriptome analyses and olfactory protein identification in an important wood-boring moth pest, Streltzoviella insularis (Lepidoptera: Cossidae).</title>
        <authorList>
            <person name="Yang Y"/>
            <person name="Li W"/>
            <person name="Tao J Zong.S."/>
        </authorList>
    </citation>
    <scope>NUCLEOTIDE SEQUENCE</scope>
    <source>
        <tissue evidence="11">Antennae</tissue>
    </source>
</reference>
<comment type="caution">
    <text evidence="10">Lacks conserved residue(s) required for the propagation of feature annotation.</text>
</comment>
<dbReference type="Pfam" id="PF02949">
    <property type="entry name" value="7tm_6"/>
    <property type="match status" value="1"/>
</dbReference>
<feature type="transmembrane region" description="Helical" evidence="10">
    <location>
        <begin position="190"/>
        <end position="221"/>
    </location>
</feature>
<keyword evidence="4 10" id="KW-0812">Transmembrane</keyword>
<comment type="subcellular location">
    <subcellularLocation>
        <location evidence="1 10">Cell membrane</location>
        <topology evidence="1 10">Multi-pass membrane protein</topology>
    </subcellularLocation>
</comment>
<proteinExistence type="evidence at transcript level"/>
<dbReference type="EMBL" id="MT386763">
    <property type="protein sequence ID" value="QLI62047.1"/>
    <property type="molecule type" value="mRNA"/>
</dbReference>
<evidence type="ECO:0000256" key="9">
    <source>
        <dbReference type="ARBA" id="ARBA00023224"/>
    </source>
</evidence>
<protein>
    <recommendedName>
        <fullName evidence="10">Odorant receptor</fullName>
    </recommendedName>
</protein>
<evidence type="ECO:0000256" key="2">
    <source>
        <dbReference type="ARBA" id="ARBA00022475"/>
    </source>
</evidence>
<keyword evidence="9 10" id="KW-0807">Transducer</keyword>
<dbReference type="PANTHER" id="PTHR21137:SF35">
    <property type="entry name" value="ODORANT RECEPTOR 19A-RELATED"/>
    <property type="match status" value="1"/>
</dbReference>
<accession>A0A7D5YVD8</accession>
<evidence type="ECO:0000256" key="6">
    <source>
        <dbReference type="ARBA" id="ARBA00022989"/>
    </source>
</evidence>
<feature type="transmembrane region" description="Helical" evidence="10">
    <location>
        <begin position="59"/>
        <end position="85"/>
    </location>
</feature>
<feature type="transmembrane region" description="Helical" evidence="10">
    <location>
        <begin position="377"/>
        <end position="408"/>
    </location>
</feature>
<name>A0A7D5YVD8_9NEOP</name>
<feature type="transmembrane region" description="Helical" evidence="10">
    <location>
        <begin position="28"/>
        <end position="52"/>
    </location>
</feature>
<dbReference type="GO" id="GO:0005886">
    <property type="term" value="C:plasma membrane"/>
    <property type="evidence" value="ECO:0007669"/>
    <property type="project" value="UniProtKB-SubCell"/>
</dbReference>
<sequence>MDVTLSVYHKILSVIGISIFAREKWDSIPWLIIQTFMFIYGFLVLIFCTVFMIQNYSDLLICIQAACVWNSGILMFISITLFFVYRKKFRTFLTEIVFQDPMLNMPFIEQILKLTLGGKLNELKQLVIYSHDKLFKLSDILIRSYLGSSTVCYVLYTCKPIYRTFIGRENKDVRIMAFEMWFPWGLKNDYVYVASFLFNLYGGYICCLSFCGIQSTIFLLFGQMIRQLKVLIFILQNLDKLVLELTGKRDERWQKHSTLILSQCIDHYIKLKRFNNRLNIICQPFYLGLILDAIMLVCVCFVKISISDRFSEDTLKYYIHAFCIGFIVMLFCFLGQQLKNECDILENVVLEKWYIFDKKHKVCVQIFKMAVSHGMPVYIFGSVTLTLPTFTWFIRSIMSFFMLVMTVLEDDNNN</sequence>
<evidence type="ECO:0000313" key="11">
    <source>
        <dbReference type="EMBL" id="QLI62047.1"/>
    </source>
</evidence>
<keyword evidence="5 10" id="KW-0552">Olfaction</keyword>
<evidence type="ECO:0000256" key="4">
    <source>
        <dbReference type="ARBA" id="ARBA00022692"/>
    </source>
</evidence>